<dbReference type="RefSeq" id="WP_252819841.1">
    <property type="nucleotide sequence ID" value="NZ_JAMXQS010000006.1"/>
</dbReference>
<accession>A0ABT1C7S1</accession>
<comment type="caution">
    <text evidence="1">The sequence shown here is derived from an EMBL/GenBank/DDBJ whole genome shotgun (WGS) entry which is preliminary data.</text>
</comment>
<evidence type="ECO:0000313" key="1">
    <source>
        <dbReference type="EMBL" id="MCO6050859.1"/>
    </source>
</evidence>
<name>A0ABT1C7S1_9HYPH</name>
<sequence length="64" mass="6859">MNDTISSGSFRDGFEIGFRSIRGVHAALPGIPGQPGTRGNMTPFLMGVRRGIERALDKDLDGLV</sequence>
<evidence type="ECO:0000313" key="2">
    <source>
        <dbReference type="Proteomes" id="UP001205906"/>
    </source>
</evidence>
<protein>
    <submittedName>
        <fullName evidence="1">Uncharacterized protein</fullName>
    </submittedName>
</protein>
<keyword evidence="2" id="KW-1185">Reference proteome</keyword>
<dbReference type="Proteomes" id="UP001205906">
    <property type="component" value="Unassembled WGS sequence"/>
</dbReference>
<gene>
    <name evidence="1" type="ORF">NGM99_13830</name>
</gene>
<dbReference type="EMBL" id="JAMXQS010000006">
    <property type="protein sequence ID" value="MCO6050859.1"/>
    <property type="molecule type" value="Genomic_DNA"/>
</dbReference>
<proteinExistence type="predicted"/>
<organism evidence="1 2">
    <name type="scientific">Mesorhizobium liriopis</name>
    <dbReference type="NCBI Taxonomy" id="2953882"/>
    <lineage>
        <taxon>Bacteria</taxon>
        <taxon>Pseudomonadati</taxon>
        <taxon>Pseudomonadota</taxon>
        <taxon>Alphaproteobacteria</taxon>
        <taxon>Hyphomicrobiales</taxon>
        <taxon>Phyllobacteriaceae</taxon>
        <taxon>Mesorhizobium</taxon>
    </lineage>
</organism>
<reference evidence="1 2" key="1">
    <citation type="submission" date="2022-06" db="EMBL/GenBank/DDBJ databases">
        <title>Mesorhizobium sp. strain RP14 Genome sequencing and assembly.</title>
        <authorList>
            <person name="Kim I."/>
        </authorList>
    </citation>
    <scope>NUCLEOTIDE SEQUENCE [LARGE SCALE GENOMIC DNA]</scope>
    <source>
        <strain evidence="2">RP14(2022)</strain>
    </source>
</reference>